<dbReference type="OrthoDB" id="3784569at2"/>
<keyword evidence="1" id="KW-1133">Transmembrane helix</keyword>
<feature type="transmembrane region" description="Helical" evidence="1">
    <location>
        <begin position="41"/>
        <end position="63"/>
    </location>
</feature>
<evidence type="ECO:0008006" key="4">
    <source>
        <dbReference type="Google" id="ProtNLM"/>
    </source>
</evidence>
<organism evidence="2 3">
    <name type="scientific">Nocardioides albertanoniae</name>
    <dbReference type="NCBI Taxonomy" id="1175486"/>
    <lineage>
        <taxon>Bacteria</taxon>
        <taxon>Bacillati</taxon>
        <taxon>Actinomycetota</taxon>
        <taxon>Actinomycetes</taxon>
        <taxon>Propionibacteriales</taxon>
        <taxon>Nocardioidaceae</taxon>
        <taxon>Nocardioides</taxon>
    </lineage>
</organism>
<comment type="caution">
    <text evidence="2">The sequence shown here is derived from an EMBL/GenBank/DDBJ whole genome shotgun (WGS) entry which is preliminary data.</text>
</comment>
<gene>
    <name evidence="2" type="ORF">FB381_1365</name>
</gene>
<sequence>MTTATSKTMVLRGSAAVSSVAVLAAVLVAFFVAGATGLTGAVIGSIAALVVLGVGTWAMFWIAAKSPTLSLPGSFGVFTLQGLLLFAILLVLSTQAEGVVVRAAALSIVVVTIAWTTSFAFLVRRERIPLFDLPGADS</sequence>
<keyword evidence="1" id="KW-0812">Transmembrane</keyword>
<keyword evidence="3" id="KW-1185">Reference proteome</keyword>
<dbReference type="AlphaFoldDB" id="A0A543A4M2"/>
<feature type="transmembrane region" description="Helical" evidence="1">
    <location>
        <begin position="99"/>
        <end position="123"/>
    </location>
</feature>
<dbReference type="Proteomes" id="UP000320209">
    <property type="component" value="Unassembled WGS sequence"/>
</dbReference>
<protein>
    <recommendedName>
        <fullName evidence="4">ATP synthase protein I</fullName>
    </recommendedName>
</protein>
<dbReference type="EMBL" id="VFOV01000001">
    <property type="protein sequence ID" value="TQL67488.1"/>
    <property type="molecule type" value="Genomic_DNA"/>
</dbReference>
<proteinExistence type="predicted"/>
<reference evidence="2 3" key="1">
    <citation type="submission" date="2019-06" db="EMBL/GenBank/DDBJ databases">
        <title>Sequencing the genomes of 1000 actinobacteria strains.</title>
        <authorList>
            <person name="Klenk H.-P."/>
        </authorList>
    </citation>
    <scope>NUCLEOTIDE SEQUENCE [LARGE SCALE GENOMIC DNA]</scope>
    <source>
        <strain evidence="2 3">DSM 25218</strain>
    </source>
</reference>
<feature type="transmembrane region" description="Helical" evidence="1">
    <location>
        <begin position="75"/>
        <end position="93"/>
    </location>
</feature>
<accession>A0A543A4M2</accession>
<feature type="transmembrane region" description="Helical" evidence="1">
    <location>
        <begin position="15"/>
        <end position="35"/>
    </location>
</feature>
<evidence type="ECO:0000313" key="2">
    <source>
        <dbReference type="EMBL" id="TQL67488.1"/>
    </source>
</evidence>
<evidence type="ECO:0000313" key="3">
    <source>
        <dbReference type="Proteomes" id="UP000320209"/>
    </source>
</evidence>
<keyword evidence="1" id="KW-0472">Membrane</keyword>
<name>A0A543A4M2_9ACTN</name>
<evidence type="ECO:0000256" key="1">
    <source>
        <dbReference type="SAM" id="Phobius"/>
    </source>
</evidence>